<dbReference type="InterPro" id="IPR051131">
    <property type="entry name" value="NEK_Ser/Thr_kinase_NIMA"/>
</dbReference>
<dbReference type="EMBL" id="JAPFFF010000051">
    <property type="protein sequence ID" value="KAK8839451.1"/>
    <property type="molecule type" value="Genomic_DNA"/>
</dbReference>
<comment type="catalytic activity">
    <reaction evidence="8">
        <text>L-seryl-[protein] + ATP = O-phospho-L-seryl-[protein] + ADP + H(+)</text>
        <dbReference type="Rhea" id="RHEA:17989"/>
        <dbReference type="Rhea" id="RHEA-COMP:9863"/>
        <dbReference type="Rhea" id="RHEA-COMP:11604"/>
        <dbReference type="ChEBI" id="CHEBI:15378"/>
        <dbReference type="ChEBI" id="CHEBI:29999"/>
        <dbReference type="ChEBI" id="CHEBI:30616"/>
        <dbReference type="ChEBI" id="CHEBI:83421"/>
        <dbReference type="ChEBI" id="CHEBI:456216"/>
        <dbReference type="EC" id="2.7.11.1"/>
    </reaction>
</comment>
<reference evidence="10 11" key="1">
    <citation type="submission" date="2024-04" db="EMBL/GenBank/DDBJ databases">
        <title>Tritrichomonas musculus Genome.</title>
        <authorList>
            <person name="Alves-Ferreira E."/>
            <person name="Grigg M."/>
            <person name="Lorenzi H."/>
            <person name="Galac M."/>
        </authorList>
    </citation>
    <scope>NUCLEOTIDE SEQUENCE [LARGE SCALE GENOMIC DNA]</scope>
    <source>
        <strain evidence="10 11">EAF2021</strain>
    </source>
</reference>
<dbReference type="PANTHER" id="PTHR44899:SF3">
    <property type="entry name" value="SERINE_THREONINE-PROTEIN KINASE NEK1"/>
    <property type="match status" value="1"/>
</dbReference>
<keyword evidence="5 10" id="KW-0418">Kinase</keyword>
<comment type="caution">
    <text evidence="10">The sequence shown here is derived from an EMBL/GenBank/DDBJ whole genome shotgun (WGS) entry which is preliminary data.</text>
</comment>
<dbReference type="SUPFAM" id="SSF56112">
    <property type="entry name" value="Protein kinase-like (PK-like)"/>
    <property type="match status" value="1"/>
</dbReference>
<dbReference type="Pfam" id="PF00069">
    <property type="entry name" value="Pkinase"/>
    <property type="match status" value="1"/>
</dbReference>
<evidence type="ECO:0000259" key="9">
    <source>
        <dbReference type="PROSITE" id="PS50011"/>
    </source>
</evidence>
<dbReference type="PROSITE" id="PS50011">
    <property type="entry name" value="PROTEIN_KINASE_DOM"/>
    <property type="match status" value="1"/>
</dbReference>
<dbReference type="GO" id="GO:0016301">
    <property type="term" value="F:kinase activity"/>
    <property type="evidence" value="ECO:0007669"/>
    <property type="project" value="UniProtKB-KW"/>
</dbReference>
<keyword evidence="11" id="KW-1185">Reference proteome</keyword>
<evidence type="ECO:0000313" key="11">
    <source>
        <dbReference type="Proteomes" id="UP001470230"/>
    </source>
</evidence>
<dbReference type="Proteomes" id="UP001470230">
    <property type="component" value="Unassembled WGS sequence"/>
</dbReference>
<evidence type="ECO:0000256" key="3">
    <source>
        <dbReference type="ARBA" id="ARBA00022679"/>
    </source>
</evidence>
<dbReference type="InterPro" id="IPR008271">
    <property type="entry name" value="Ser/Thr_kinase_AS"/>
</dbReference>
<dbReference type="PROSITE" id="PS00108">
    <property type="entry name" value="PROTEIN_KINASE_ST"/>
    <property type="match status" value="1"/>
</dbReference>
<evidence type="ECO:0000256" key="7">
    <source>
        <dbReference type="ARBA" id="ARBA00047899"/>
    </source>
</evidence>
<gene>
    <name evidence="10" type="ORF">M9Y10_031805</name>
</gene>
<keyword evidence="3" id="KW-0808">Transferase</keyword>
<evidence type="ECO:0000313" key="10">
    <source>
        <dbReference type="EMBL" id="KAK8839451.1"/>
    </source>
</evidence>
<dbReference type="InterPro" id="IPR011009">
    <property type="entry name" value="Kinase-like_dom_sf"/>
</dbReference>
<dbReference type="EC" id="2.7.11.1" evidence="1"/>
<name>A0ABR2H0R4_9EUKA</name>
<organism evidence="10 11">
    <name type="scientific">Tritrichomonas musculus</name>
    <dbReference type="NCBI Taxonomy" id="1915356"/>
    <lineage>
        <taxon>Eukaryota</taxon>
        <taxon>Metamonada</taxon>
        <taxon>Parabasalia</taxon>
        <taxon>Tritrichomonadida</taxon>
        <taxon>Tritrichomonadidae</taxon>
        <taxon>Tritrichomonas</taxon>
    </lineage>
</organism>
<accession>A0ABR2H0R4</accession>
<evidence type="ECO:0000256" key="6">
    <source>
        <dbReference type="ARBA" id="ARBA00022840"/>
    </source>
</evidence>
<evidence type="ECO:0000256" key="8">
    <source>
        <dbReference type="ARBA" id="ARBA00048679"/>
    </source>
</evidence>
<protein>
    <recommendedName>
        <fullName evidence="1">non-specific serine/threonine protein kinase</fullName>
        <ecNumber evidence="1">2.7.11.1</ecNumber>
    </recommendedName>
</protein>
<keyword evidence="4" id="KW-0547">Nucleotide-binding</keyword>
<proteinExistence type="predicted"/>
<keyword evidence="2" id="KW-0723">Serine/threonine-protein kinase</keyword>
<dbReference type="InterPro" id="IPR000719">
    <property type="entry name" value="Prot_kinase_dom"/>
</dbReference>
<evidence type="ECO:0000256" key="2">
    <source>
        <dbReference type="ARBA" id="ARBA00022527"/>
    </source>
</evidence>
<comment type="catalytic activity">
    <reaction evidence="7">
        <text>L-threonyl-[protein] + ATP = O-phospho-L-threonyl-[protein] + ADP + H(+)</text>
        <dbReference type="Rhea" id="RHEA:46608"/>
        <dbReference type="Rhea" id="RHEA-COMP:11060"/>
        <dbReference type="Rhea" id="RHEA-COMP:11605"/>
        <dbReference type="ChEBI" id="CHEBI:15378"/>
        <dbReference type="ChEBI" id="CHEBI:30013"/>
        <dbReference type="ChEBI" id="CHEBI:30616"/>
        <dbReference type="ChEBI" id="CHEBI:61977"/>
        <dbReference type="ChEBI" id="CHEBI:456216"/>
        <dbReference type="EC" id="2.7.11.1"/>
    </reaction>
</comment>
<evidence type="ECO:0000256" key="4">
    <source>
        <dbReference type="ARBA" id="ARBA00022741"/>
    </source>
</evidence>
<keyword evidence="6" id="KW-0067">ATP-binding</keyword>
<dbReference type="Gene3D" id="1.10.510.10">
    <property type="entry name" value="Transferase(Phosphotransferase) domain 1"/>
    <property type="match status" value="1"/>
</dbReference>
<sequence length="132" mass="15144">MDLAKAIEDGSLTKEDLSKIIYQIAEGMKYIHFKKVIHRDLKPTNILIEKDGTIKIGDILKGKKAEIPSSFTEFSKNMINNCWNFETKDGPSFETIVESRGKNHYDLVDLNPTEVKNDESFVKQHQAKLPKY</sequence>
<feature type="domain" description="Protein kinase" evidence="9">
    <location>
        <begin position="1"/>
        <end position="132"/>
    </location>
</feature>
<dbReference type="PANTHER" id="PTHR44899">
    <property type="entry name" value="CAMK FAMILY PROTEIN KINASE"/>
    <property type="match status" value="1"/>
</dbReference>
<evidence type="ECO:0000256" key="5">
    <source>
        <dbReference type="ARBA" id="ARBA00022777"/>
    </source>
</evidence>
<evidence type="ECO:0000256" key="1">
    <source>
        <dbReference type="ARBA" id="ARBA00012513"/>
    </source>
</evidence>